<evidence type="ECO:0008006" key="3">
    <source>
        <dbReference type="Google" id="ProtNLM"/>
    </source>
</evidence>
<dbReference type="EMBL" id="JAHWXP010000001">
    <property type="protein sequence ID" value="MBY8335577.1"/>
    <property type="molecule type" value="Genomic_DNA"/>
</dbReference>
<sequence>MDEKMFEWPWPAGAGADHILKRQWELVDLLSSRSPIFLDTNFWVMARQAAFEESEEPEKISLLGALRLAVESGKFFFPITSDLIAEFSKQTPERLERTMLLVDRLSLGVVMVPHHERTAIEMEAFNARAFPDHPPAPRPLWTCYAFALGYEDMCPPNVEANDALLVALAQEAWMGQPSMLAKMVPPELFASRSESERMAAYLNEQEALHAHEIDSHATALRIEIAGAASMLTGIAAREYRRMAAAAGHDREAGDIEDSIRVGRRVTGMLAQALEKDEHRRAFGSLYVPAMLHAAVRSERKRKIKPNDIFDFRHAAAALPYCRAFMTDGPLRSLITSGHVRLDRLYGCEVVATPAEAIELIGRLALS</sequence>
<name>A0ABS7PA49_9SPHN</name>
<accession>A0ABS7PA49</accession>
<evidence type="ECO:0000313" key="1">
    <source>
        <dbReference type="EMBL" id="MBY8335577.1"/>
    </source>
</evidence>
<reference evidence="1 2" key="1">
    <citation type="submission" date="2021-07" db="EMBL/GenBank/DDBJ databases">
        <title>Alteriqipengyuania abyssalis NZ-12B nov, sp.nov isolated from deep sea sponge in pacific ocean.</title>
        <authorList>
            <person name="Tareen S."/>
            <person name="Wink J."/>
        </authorList>
    </citation>
    <scope>NUCLEOTIDE SEQUENCE [LARGE SCALE GENOMIC DNA]</scope>
    <source>
        <strain evidence="1 2">NZ-12B</strain>
    </source>
</reference>
<gene>
    <name evidence="1" type="ORF">KYN89_00815</name>
</gene>
<evidence type="ECO:0000313" key="2">
    <source>
        <dbReference type="Proteomes" id="UP000759298"/>
    </source>
</evidence>
<organism evidence="1 2">
    <name type="scientific">Alteriqipengyuania abyssalis</name>
    <dbReference type="NCBI Taxonomy" id="2860200"/>
    <lineage>
        <taxon>Bacteria</taxon>
        <taxon>Pseudomonadati</taxon>
        <taxon>Pseudomonadota</taxon>
        <taxon>Alphaproteobacteria</taxon>
        <taxon>Sphingomonadales</taxon>
        <taxon>Erythrobacteraceae</taxon>
        <taxon>Alteriqipengyuania</taxon>
    </lineage>
</organism>
<keyword evidence="2" id="KW-1185">Reference proteome</keyword>
<protein>
    <recommendedName>
        <fullName evidence="3">PIN domain-containing protein</fullName>
    </recommendedName>
</protein>
<proteinExistence type="predicted"/>
<comment type="caution">
    <text evidence="1">The sequence shown here is derived from an EMBL/GenBank/DDBJ whole genome shotgun (WGS) entry which is preliminary data.</text>
</comment>
<dbReference type="Proteomes" id="UP000759298">
    <property type="component" value="Unassembled WGS sequence"/>
</dbReference>
<dbReference type="RefSeq" id="WP_222823364.1">
    <property type="nucleotide sequence ID" value="NZ_JAHWXP010000001.1"/>
</dbReference>